<dbReference type="Pfam" id="PF13173">
    <property type="entry name" value="AAA_14"/>
    <property type="match status" value="1"/>
</dbReference>
<evidence type="ECO:0000313" key="2">
    <source>
        <dbReference type="EMBL" id="GAH20685.1"/>
    </source>
</evidence>
<proteinExistence type="predicted"/>
<gene>
    <name evidence="2" type="ORF">S01H4_67205</name>
</gene>
<dbReference type="InterPro" id="IPR041682">
    <property type="entry name" value="AAA_14"/>
</dbReference>
<protein>
    <recommendedName>
        <fullName evidence="1">AAA domain-containing protein</fullName>
    </recommendedName>
</protein>
<feature type="domain" description="AAA" evidence="1">
    <location>
        <begin position="3"/>
        <end position="41"/>
    </location>
</feature>
<feature type="non-terminal residue" evidence="2">
    <location>
        <position position="41"/>
    </location>
</feature>
<dbReference type="AlphaFoldDB" id="X1EJZ0"/>
<evidence type="ECO:0000259" key="1">
    <source>
        <dbReference type="Pfam" id="PF13173"/>
    </source>
</evidence>
<comment type="caution">
    <text evidence="2">The sequence shown here is derived from an EMBL/GenBank/DDBJ whole genome shotgun (WGS) entry which is preliminary data.</text>
</comment>
<reference evidence="2" key="1">
    <citation type="journal article" date="2014" name="Front. Microbiol.">
        <title>High frequency of phylogenetically diverse reductive dehalogenase-homologous genes in deep subseafloor sedimentary metagenomes.</title>
        <authorList>
            <person name="Kawai M."/>
            <person name="Futagami T."/>
            <person name="Toyoda A."/>
            <person name="Takaki Y."/>
            <person name="Nishi S."/>
            <person name="Hori S."/>
            <person name="Arai W."/>
            <person name="Tsubouchi T."/>
            <person name="Morono Y."/>
            <person name="Uchiyama I."/>
            <person name="Ito T."/>
            <person name="Fujiyama A."/>
            <person name="Inagaki F."/>
            <person name="Takami H."/>
        </authorList>
    </citation>
    <scope>NUCLEOTIDE SEQUENCE</scope>
    <source>
        <strain evidence="2">Expedition CK06-06</strain>
    </source>
</reference>
<organism evidence="2">
    <name type="scientific">marine sediment metagenome</name>
    <dbReference type="NCBI Taxonomy" id="412755"/>
    <lineage>
        <taxon>unclassified sequences</taxon>
        <taxon>metagenomes</taxon>
        <taxon>ecological metagenomes</taxon>
    </lineage>
</organism>
<accession>X1EJZ0</accession>
<sequence>SKHGQYILTGSHNLLLIRHVTESLAGRAAILKLLPLSYREI</sequence>
<name>X1EJZ0_9ZZZZ</name>
<feature type="non-terminal residue" evidence="2">
    <location>
        <position position="1"/>
    </location>
</feature>
<dbReference type="EMBL" id="BART01042120">
    <property type="protein sequence ID" value="GAH20685.1"/>
    <property type="molecule type" value="Genomic_DNA"/>
</dbReference>